<dbReference type="AlphaFoldDB" id="A0A7M7PKM1"/>
<keyword evidence="2" id="KW-0472">Membrane</keyword>
<keyword evidence="4" id="KW-1185">Reference proteome</keyword>
<keyword evidence="2" id="KW-0812">Transmembrane</keyword>
<reference evidence="3" key="2">
    <citation type="submission" date="2021-01" db="UniProtKB">
        <authorList>
            <consortium name="EnsemblMetazoa"/>
        </authorList>
    </citation>
    <scope>IDENTIFICATION</scope>
</reference>
<keyword evidence="2" id="KW-1133">Transmembrane helix</keyword>
<proteinExistence type="predicted"/>
<dbReference type="InParanoid" id="A0A7M7PKM1"/>
<reference evidence="4" key="1">
    <citation type="submission" date="2015-02" db="EMBL/GenBank/DDBJ databases">
        <title>Genome sequencing for Strongylocentrotus purpuratus.</title>
        <authorList>
            <person name="Murali S."/>
            <person name="Liu Y."/>
            <person name="Vee V."/>
            <person name="English A."/>
            <person name="Wang M."/>
            <person name="Skinner E."/>
            <person name="Han Y."/>
            <person name="Muzny D.M."/>
            <person name="Worley K.C."/>
            <person name="Gibbs R.A."/>
        </authorList>
    </citation>
    <scope>NUCLEOTIDE SEQUENCE</scope>
</reference>
<feature type="compositionally biased region" description="Basic and acidic residues" evidence="1">
    <location>
        <begin position="331"/>
        <end position="347"/>
    </location>
</feature>
<dbReference type="OMA" id="MADHKSV"/>
<protein>
    <submittedName>
        <fullName evidence="3">Uncharacterized protein</fullName>
    </submittedName>
</protein>
<feature type="region of interest" description="Disordered" evidence="1">
    <location>
        <begin position="395"/>
        <end position="431"/>
    </location>
</feature>
<evidence type="ECO:0000256" key="1">
    <source>
        <dbReference type="SAM" id="MobiDB-lite"/>
    </source>
</evidence>
<evidence type="ECO:0000313" key="3">
    <source>
        <dbReference type="EnsemblMetazoa" id="XP_030851736"/>
    </source>
</evidence>
<evidence type="ECO:0000313" key="4">
    <source>
        <dbReference type="Proteomes" id="UP000007110"/>
    </source>
</evidence>
<dbReference type="EnsemblMetazoa" id="XM_030995876">
    <property type="protein sequence ID" value="XP_030851736"/>
    <property type="gene ID" value="LOC115928558"/>
</dbReference>
<feature type="region of interest" description="Disordered" evidence="1">
    <location>
        <begin position="112"/>
        <end position="140"/>
    </location>
</feature>
<organism evidence="3 4">
    <name type="scientific">Strongylocentrotus purpuratus</name>
    <name type="common">Purple sea urchin</name>
    <dbReference type="NCBI Taxonomy" id="7668"/>
    <lineage>
        <taxon>Eukaryota</taxon>
        <taxon>Metazoa</taxon>
        <taxon>Echinodermata</taxon>
        <taxon>Eleutherozoa</taxon>
        <taxon>Echinozoa</taxon>
        <taxon>Echinoidea</taxon>
        <taxon>Euechinoidea</taxon>
        <taxon>Echinacea</taxon>
        <taxon>Camarodonta</taxon>
        <taxon>Echinidea</taxon>
        <taxon>Strongylocentrotidae</taxon>
        <taxon>Strongylocentrotus</taxon>
    </lineage>
</organism>
<accession>A0A7M7PKM1</accession>
<feature type="compositionally biased region" description="Polar residues" evidence="1">
    <location>
        <begin position="419"/>
        <end position="431"/>
    </location>
</feature>
<sequence length="462" mass="51208">MENITTISLPEDESFIDKNIVDAPTSVLGNTTITTPGSMVNPTSTSRVGSVPPTMDIIDNDVTVVNTTSHLDSKVEIAHVWALWGVVIAAGVLVVVILLVLSFRCFAFARKPKPHEGRKPGRRISRFRPGTPKPTTRSGAVMADHKSVRKNFFHSLERGDVQARRQEATRRWLTGNLSTSLQYIDGSGSGGQQSQIGLECIPMYETSHRHTGLDRIPENREVQQEYTFIRSPREHGKAHVGRPILHRHSNDNVNEFVRVIPLNVIRDENANIALSPTDYHQDHNHYPRPRWNTARRPVTHSRVFPHAVRAVSSEPPRFPTSRRHYIIDGGRYPETRGHSRMRHEAGQRLKHPKLPKFNLAGEAIITSSDPSANGGPKGAEFPSIWDELSFENTVFEPATTPTPRLVVPTNSPETEDSSSHSQDSLNGVSAGLSQCNVSSDASLTVTVGTNPAYNNQQTRLAN</sequence>
<dbReference type="Proteomes" id="UP000007110">
    <property type="component" value="Unassembled WGS sequence"/>
</dbReference>
<evidence type="ECO:0000256" key="2">
    <source>
        <dbReference type="SAM" id="Phobius"/>
    </source>
</evidence>
<dbReference type="GeneID" id="115928558"/>
<name>A0A7M7PKM1_STRPU</name>
<dbReference type="RefSeq" id="XP_030851736.1">
    <property type="nucleotide sequence ID" value="XM_030995876.1"/>
</dbReference>
<feature type="transmembrane region" description="Helical" evidence="2">
    <location>
        <begin position="81"/>
        <end position="103"/>
    </location>
</feature>
<dbReference type="OrthoDB" id="10031583at2759"/>
<feature type="region of interest" description="Disordered" evidence="1">
    <location>
        <begin position="313"/>
        <end position="350"/>
    </location>
</feature>
<dbReference type="KEGG" id="spu:115928558"/>